<proteinExistence type="predicted"/>
<keyword evidence="2" id="KW-1185">Reference proteome</keyword>
<accession>A0ACC2KWN9</accession>
<dbReference type="Proteomes" id="UP001234297">
    <property type="component" value="Chromosome 11"/>
</dbReference>
<evidence type="ECO:0000313" key="1">
    <source>
        <dbReference type="EMBL" id="KAJ8625575.1"/>
    </source>
</evidence>
<organism evidence="1 2">
    <name type="scientific">Persea americana</name>
    <name type="common">Avocado</name>
    <dbReference type="NCBI Taxonomy" id="3435"/>
    <lineage>
        <taxon>Eukaryota</taxon>
        <taxon>Viridiplantae</taxon>
        <taxon>Streptophyta</taxon>
        <taxon>Embryophyta</taxon>
        <taxon>Tracheophyta</taxon>
        <taxon>Spermatophyta</taxon>
        <taxon>Magnoliopsida</taxon>
        <taxon>Magnoliidae</taxon>
        <taxon>Laurales</taxon>
        <taxon>Lauraceae</taxon>
        <taxon>Persea</taxon>
    </lineage>
</organism>
<reference evidence="1 2" key="1">
    <citation type="journal article" date="2022" name="Hortic Res">
        <title>A haplotype resolved chromosomal level avocado genome allows analysis of novel avocado genes.</title>
        <authorList>
            <person name="Nath O."/>
            <person name="Fletcher S.J."/>
            <person name="Hayward A."/>
            <person name="Shaw L.M."/>
            <person name="Masouleh A.K."/>
            <person name="Furtado A."/>
            <person name="Henry R.J."/>
            <person name="Mitter N."/>
        </authorList>
    </citation>
    <scope>NUCLEOTIDE SEQUENCE [LARGE SCALE GENOMIC DNA]</scope>
    <source>
        <strain evidence="2">cv. Hass</strain>
    </source>
</reference>
<dbReference type="EMBL" id="CM056819">
    <property type="protein sequence ID" value="KAJ8625575.1"/>
    <property type="molecule type" value="Genomic_DNA"/>
</dbReference>
<comment type="caution">
    <text evidence="1">The sequence shown here is derived from an EMBL/GenBank/DDBJ whole genome shotgun (WGS) entry which is preliminary data.</text>
</comment>
<protein>
    <submittedName>
        <fullName evidence="1">Uncharacterized protein</fullName>
    </submittedName>
</protein>
<name>A0ACC2KWN9_PERAE</name>
<gene>
    <name evidence="1" type="ORF">MRB53_034105</name>
</gene>
<sequence length="168" mass="19012">MSVSSREAASGSSEMHVLAVDDSLLDRKLIERLFKSSSYRVTTVESGRRALEWLGVGNEASSTKPKVNMIITDYCMPEMTGFDLLKRVKESSTLREIPVVVMSSENIPTRINRCLEEGAEEFLLKPLRPSDVSRLRSHMNPLGSVMGRLLSTFKVFMKWNILTFKKPR</sequence>
<evidence type="ECO:0000313" key="2">
    <source>
        <dbReference type="Proteomes" id="UP001234297"/>
    </source>
</evidence>